<keyword evidence="1" id="KW-0808">Transferase</keyword>
<evidence type="ECO:0000256" key="2">
    <source>
        <dbReference type="ARBA" id="ARBA00022777"/>
    </source>
</evidence>
<dbReference type="PANTHER" id="PTHR24421:SF61">
    <property type="entry name" value="OXYGEN SENSOR HISTIDINE KINASE NREB"/>
    <property type="match status" value="1"/>
</dbReference>
<dbReference type="OrthoDB" id="227596at2"/>
<dbReference type="RefSeq" id="WP_133850339.1">
    <property type="nucleotide sequence ID" value="NZ_SNXZ01000003.1"/>
</dbReference>
<dbReference type="InterPro" id="IPR011712">
    <property type="entry name" value="Sig_transdc_His_kin_sub3_dim/P"/>
</dbReference>
<dbReference type="Gene3D" id="1.20.5.1930">
    <property type="match status" value="1"/>
</dbReference>
<name>A0A4V3CZ87_LABRH</name>
<feature type="region of interest" description="Disordered" evidence="4">
    <location>
        <begin position="1"/>
        <end position="40"/>
    </location>
</feature>
<dbReference type="NCBIfam" id="NF047786">
    <property type="entry name" value="his_kin_MadS"/>
    <property type="match status" value="1"/>
</dbReference>
<protein>
    <submittedName>
        <fullName evidence="7">Signal transduction histidine kinase</fullName>
    </submittedName>
</protein>
<evidence type="ECO:0000313" key="8">
    <source>
        <dbReference type="Proteomes" id="UP000295444"/>
    </source>
</evidence>
<dbReference type="PANTHER" id="PTHR24421">
    <property type="entry name" value="NITRATE/NITRITE SENSOR PROTEIN NARX-RELATED"/>
    <property type="match status" value="1"/>
</dbReference>
<dbReference type="Proteomes" id="UP000295444">
    <property type="component" value="Unassembled WGS sequence"/>
</dbReference>
<dbReference type="Gene3D" id="3.30.450.40">
    <property type="match status" value="1"/>
</dbReference>
<dbReference type="AlphaFoldDB" id="A0A4V3CZ87"/>
<reference evidence="7 8" key="1">
    <citation type="submission" date="2019-03" db="EMBL/GenBank/DDBJ databases">
        <title>Genomic Encyclopedia of Type Strains, Phase IV (KMG-IV): sequencing the most valuable type-strain genomes for metagenomic binning, comparative biology and taxonomic classification.</title>
        <authorList>
            <person name="Goeker M."/>
        </authorList>
    </citation>
    <scope>NUCLEOTIDE SEQUENCE [LARGE SCALE GENOMIC DNA]</scope>
    <source>
        <strain evidence="7 8">DSM 45361</strain>
    </source>
</reference>
<feature type="domain" description="Histidine kinase/HSP90-like ATPase" evidence="5">
    <location>
        <begin position="382"/>
        <end position="481"/>
    </location>
</feature>
<proteinExistence type="predicted"/>
<evidence type="ECO:0000256" key="1">
    <source>
        <dbReference type="ARBA" id="ARBA00022679"/>
    </source>
</evidence>
<evidence type="ECO:0000259" key="5">
    <source>
        <dbReference type="Pfam" id="PF02518"/>
    </source>
</evidence>
<dbReference type="Pfam" id="PF02518">
    <property type="entry name" value="HATPase_c"/>
    <property type="match status" value="1"/>
</dbReference>
<dbReference type="InterPro" id="IPR050482">
    <property type="entry name" value="Sensor_HK_TwoCompSys"/>
</dbReference>
<dbReference type="InterPro" id="IPR036890">
    <property type="entry name" value="HATPase_C_sf"/>
</dbReference>
<dbReference type="Gene3D" id="3.30.565.10">
    <property type="entry name" value="Histidine kinase-like ATPase, C-terminal domain"/>
    <property type="match status" value="1"/>
</dbReference>
<sequence>MSRGLGSTGGAVGPTSGEREATQPAPAPPNLAGEHDPGEADRQAADLGWLTGVRSGKRTFYREYVRSTERLTSAVQALDGISRALVRNVEGPRALVEEVVAAAADHLQSDRLLLAVADGALRGVRPGFLLIDHGRFVDQERELPPEVVEQLEVVRSRPWETELLSRGPGWVRAPMILDGEPVGGIVGWPGADVLLDPTDLAVLRVLANQAAVALYNSHLLHATTQLRGRTVQLSQETARQAKDLAVRSAELQQTQRRLMEAMQRQALTDERHRIARELHDSVTQYVLSAGMTIEVCRAELAELGERTEDVVRRLAGAKDMTRHAVEQLRASIYSLHRAADDSSGSLHDLLRQLSSVHAPGDVDVQVRVAGTPRPLPLRAEHAMLRIAGEALFNVVAHAGATRAVVRLRYTASTVSMSIADDGHGDPVQMRQKLRVTSAADLDGKHRGLANMAERATSLGGTLTIRRARLGGVEIRVEVPMPQAEEPAEEVS</sequence>
<dbReference type="GO" id="GO:0000155">
    <property type="term" value="F:phosphorelay sensor kinase activity"/>
    <property type="evidence" value="ECO:0007669"/>
    <property type="project" value="InterPro"/>
</dbReference>
<organism evidence="7 8">
    <name type="scientific">Labedaea rhizosphaerae</name>
    <dbReference type="NCBI Taxonomy" id="598644"/>
    <lineage>
        <taxon>Bacteria</taxon>
        <taxon>Bacillati</taxon>
        <taxon>Actinomycetota</taxon>
        <taxon>Actinomycetes</taxon>
        <taxon>Pseudonocardiales</taxon>
        <taxon>Pseudonocardiaceae</taxon>
        <taxon>Labedaea</taxon>
    </lineage>
</organism>
<keyword evidence="3" id="KW-0902">Two-component regulatory system</keyword>
<comment type="caution">
    <text evidence="7">The sequence shown here is derived from an EMBL/GenBank/DDBJ whole genome shotgun (WGS) entry which is preliminary data.</text>
</comment>
<dbReference type="CDD" id="cd16917">
    <property type="entry name" value="HATPase_UhpB-NarQ-NarX-like"/>
    <property type="match status" value="1"/>
</dbReference>
<dbReference type="GO" id="GO:0046983">
    <property type="term" value="F:protein dimerization activity"/>
    <property type="evidence" value="ECO:0007669"/>
    <property type="project" value="InterPro"/>
</dbReference>
<feature type="compositionally biased region" description="Gly residues" evidence="4">
    <location>
        <begin position="1"/>
        <end position="12"/>
    </location>
</feature>
<dbReference type="InterPro" id="IPR029016">
    <property type="entry name" value="GAF-like_dom_sf"/>
</dbReference>
<evidence type="ECO:0000313" key="7">
    <source>
        <dbReference type="EMBL" id="TDP97078.1"/>
    </source>
</evidence>
<dbReference type="Pfam" id="PF07730">
    <property type="entry name" value="HisKA_3"/>
    <property type="match status" value="1"/>
</dbReference>
<keyword evidence="2 7" id="KW-0418">Kinase</keyword>
<gene>
    <name evidence="7" type="ORF">EV186_10336</name>
</gene>
<evidence type="ECO:0000256" key="4">
    <source>
        <dbReference type="SAM" id="MobiDB-lite"/>
    </source>
</evidence>
<dbReference type="SUPFAM" id="SSF55874">
    <property type="entry name" value="ATPase domain of HSP90 chaperone/DNA topoisomerase II/histidine kinase"/>
    <property type="match status" value="1"/>
</dbReference>
<dbReference type="GO" id="GO:0016020">
    <property type="term" value="C:membrane"/>
    <property type="evidence" value="ECO:0007669"/>
    <property type="project" value="InterPro"/>
</dbReference>
<keyword evidence="8" id="KW-1185">Reference proteome</keyword>
<evidence type="ECO:0000256" key="3">
    <source>
        <dbReference type="ARBA" id="ARBA00023012"/>
    </source>
</evidence>
<dbReference type="EMBL" id="SNXZ01000003">
    <property type="protein sequence ID" value="TDP97078.1"/>
    <property type="molecule type" value="Genomic_DNA"/>
</dbReference>
<evidence type="ECO:0000259" key="6">
    <source>
        <dbReference type="Pfam" id="PF07730"/>
    </source>
</evidence>
<feature type="domain" description="Signal transduction histidine kinase subgroup 3 dimerisation and phosphoacceptor" evidence="6">
    <location>
        <begin position="270"/>
        <end position="338"/>
    </location>
</feature>
<accession>A0A4V3CZ87</accession>
<dbReference type="InterPro" id="IPR003594">
    <property type="entry name" value="HATPase_dom"/>
</dbReference>
<dbReference type="SUPFAM" id="SSF55781">
    <property type="entry name" value="GAF domain-like"/>
    <property type="match status" value="1"/>
</dbReference>